<evidence type="ECO:0000313" key="1">
    <source>
        <dbReference type="EMBL" id="CAJ1976640.1"/>
    </source>
</evidence>
<accession>A0AA87BBJ3</accession>
<proteinExistence type="predicted"/>
<protein>
    <submittedName>
        <fullName evidence="1">Uncharacterized protein</fullName>
    </submittedName>
</protein>
<evidence type="ECO:0000313" key="2">
    <source>
        <dbReference type="Proteomes" id="UP001189624"/>
    </source>
</evidence>
<gene>
    <name evidence="1" type="ORF">AYBTSS11_LOCUS28778</name>
</gene>
<dbReference type="Gramene" id="rna-AYBTSS11_LOCUS28778">
    <property type="protein sequence ID" value="CAJ1976640.1"/>
    <property type="gene ID" value="gene-AYBTSS11_LOCUS28778"/>
</dbReference>
<name>A0AA87BBJ3_9FABA</name>
<dbReference type="EMBL" id="OY731407">
    <property type="protein sequence ID" value="CAJ1976640.1"/>
    <property type="molecule type" value="Genomic_DNA"/>
</dbReference>
<dbReference type="AlphaFoldDB" id="A0AA87BBJ3"/>
<keyword evidence="2" id="KW-1185">Reference proteome</keyword>
<dbReference type="Proteomes" id="UP001189624">
    <property type="component" value="Chromosome 10"/>
</dbReference>
<sequence length="121" mass="13754">MGGKRIAIVAWSRRHALSKARHIQLPLMGMEEKTERVLAFITPHQMRVHMGDACKETPPPPPIFLYVIDPYEYGSGSHVQLSFTMIVTAPCSRTSQLGLKRVLPMLHEEPSEEKIYMARVK</sequence>
<reference evidence="1" key="1">
    <citation type="submission" date="2023-10" db="EMBL/GenBank/DDBJ databases">
        <authorList>
            <person name="Domelevo Entfellner J.-B."/>
        </authorList>
    </citation>
    <scope>NUCLEOTIDE SEQUENCE</scope>
</reference>
<organism evidence="1 2">
    <name type="scientific">Sphenostylis stenocarpa</name>
    <dbReference type="NCBI Taxonomy" id="92480"/>
    <lineage>
        <taxon>Eukaryota</taxon>
        <taxon>Viridiplantae</taxon>
        <taxon>Streptophyta</taxon>
        <taxon>Embryophyta</taxon>
        <taxon>Tracheophyta</taxon>
        <taxon>Spermatophyta</taxon>
        <taxon>Magnoliopsida</taxon>
        <taxon>eudicotyledons</taxon>
        <taxon>Gunneridae</taxon>
        <taxon>Pentapetalae</taxon>
        <taxon>rosids</taxon>
        <taxon>fabids</taxon>
        <taxon>Fabales</taxon>
        <taxon>Fabaceae</taxon>
        <taxon>Papilionoideae</taxon>
        <taxon>50 kb inversion clade</taxon>
        <taxon>NPAAA clade</taxon>
        <taxon>indigoferoid/millettioid clade</taxon>
        <taxon>Phaseoleae</taxon>
        <taxon>Sphenostylis</taxon>
    </lineage>
</organism>